<evidence type="ECO:0000313" key="4">
    <source>
        <dbReference type="Proteomes" id="UP000280792"/>
    </source>
</evidence>
<reference evidence="3 4" key="2">
    <citation type="submission" date="2018-12" db="EMBL/GenBank/DDBJ databases">
        <title>Simiduia agarivorans gen. nov., sp. nov., a marine, agarolytic bacterium isolated from shallow coastal water from Keelung, Taiwan.</title>
        <authorList>
            <person name="Shieh W.Y."/>
        </authorList>
    </citation>
    <scope>NUCLEOTIDE SEQUENCE [LARGE SCALE GENOMIC DNA]</scope>
    <source>
        <strain evidence="3 4">GTF-13</strain>
    </source>
</reference>
<evidence type="ECO:0000256" key="1">
    <source>
        <dbReference type="SAM" id="MobiDB-lite"/>
    </source>
</evidence>
<dbReference type="EMBL" id="QWEZ01000002">
    <property type="protein sequence ID" value="RRJ83205.1"/>
    <property type="molecule type" value="Genomic_DNA"/>
</dbReference>
<feature type="domain" description="Cysteine-rich" evidence="2">
    <location>
        <begin position="158"/>
        <end position="242"/>
    </location>
</feature>
<evidence type="ECO:0000259" key="2">
    <source>
        <dbReference type="Pfam" id="PF02754"/>
    </source>
</evidence>
<keyword evidence="4" id="KW-1185">Reference proteome</keyword>
<sequence>MSPAPQFHNAMGNSPATPPERTYPAKPEKIYLYGTCLVDLLAPQAGIDAIELIESQGIEVIFHEQQSCCGQPAYTSGYTEQAREVARSQLQLFNEPWPLVVLSGSCGGMIRHHYPSLFADQPEAAEALALAERTFEFSEFLLHVLKLQLNDQGAPERVVLHTSCTARREMNTHLSGRALLEQLTGVEIAEQDHEAECCGFGGTFSIRHPQISGAMVEDKAQSLENTGATRLVSADFGCLMNINGKLEAKQSSLRGIHLASYLKQRCGGLS</sequence>
<feature type="domain" description="Cysteine-rich" evidence="2">
    <location>
        <begin position="33"/>
        <end position="111"/>
    </location>
</feature>
<feature type="region of interest" description="Disordered" evidence="1">
    <location>
        <begin position="1"/>
        <end position="22"/>
    </location>
</feature>
<reference evidence="3 4" key="1">
    <citation type="submission" date="2018-08" db="EMBL/GenBank/DDBJ databases">
        <authorList>
            <person name="Khan S.A."/>
        </authorList>
    </citation>
    <scope>NUCLEOTIDE SEQUENCE [LARGE SCALE GENOMIC DNA]</scope>
    <source>
        <strain evidence="3 4">GTF-13</strain>
    </source>
</reference>
<dbReference type="InterPro" id="IPR004017">
    <property type="entry name" value="Cys_rich_dom"/>
</dbReference>
<dbReference type="RefSeq" id="WP_125017667.1">
    <property type="nucleotide sequence ID" value="NZ_QWEZ01000002.1"/>
</dbReference>
<comment type="caution">
    <text evidence="3">The sequence shown here is derived from an EMBL/GenBank/DDBJ whole genome shotgun (WGS) entry which is preliminary data.</text>
</comment>
<gene>
    <name evidence="3" type="ORF">D0544_15335</name>
</gene>
<dbReference type="Proteomes" id="UP000280792">
    <property type="component" value="Unassembled WGS sequence"/>
</dbReference>
<organism evidence="3 4">
    <name type="scientific">Aestuariirhabdus litorea</name>
    <dbReference type="NCBI Taxonomy" id="2528527"/>
    <lineage>
        <taxon>Bacteria</taxon>
        <taxon>Pseudomonadati</taxon>
        <taxon>Pseudomonadota</taxon>
        <taxon>Gammaproteobacteria</taxon>
        <taxon>Oceanospirillales</taxon>
        <taxon>Aestuariirhabdaceae</taxon>
        <taxon>Aestuariirhabdus</taxon>
    </lineage>
</organism>
<dbReference type="GO" id="GO:0005829">
    <property type="term" value="C:cytosol"/>
    <property type="evidence" value="ECO:0007669"/>
    <property type="project" value="TreeGrafter"/>
</dbReference>
<dbReference type="AlphaFoldDB" id="A0A3P3VKE5"/>
<evidence type="ECO:0000313" key="3">
    <source>
        <dbReference type="EMBL" id="RRJ83205.1"/>
    </source>
</evidence>
<accession>A0A3P3VKE5</accession>
<proteinExistence type="predicted"/>
<dbReference type="PANTHER" id="PTHR30296">
    <property type="entry name" value="UNCHARACTERIZED PROTEIN YKGE"/>
    <property type="match status" value="1"/>
</dbReference>
<protein>
    <submittedName>
        <fullName evidence="3">(Fe-S)-binding protein</fullName>
    </submittedName>
</protein>
<dbReference type="Pfam" id="PF02754">
    <property type="entry name" value="CCG"/>
    <property type="match status" value="2"/>
</dbReference>
<dbReference type="PANTHER" id="PTHR30296:SF0">
    <property type="entry name" value="LACTATE UTILIZATION PROTEIN A"/>
    <property type="match status" value="1"/>
</dbReference>
<name>A0A3P3VKE5_9GAMM</name>
<dbReference type="GO" id="GO:0016491">
    <property type="term" value="F:oxidoreductase activity"/>
    <property type="evidence" value="ECO:0007669"/>
    <property type="project" value="UniProtKB-ARBA"/>
</dbReference>